<dbReference type="GO" id="GO:0015174">
    <property type="term" value="F:basic amino acid transmembrane transporter activity"/>
    <property type="evidence" value="ECO:0007669"/>
    <property type="project" value="TreeGrafter"/>
</dbReference>
<feature type="domain" description="Major facilitator superfamily (MFS) profile" evidence="6">
    <location>
        <begin position="46"/>
        <end position="537"/>
    </location>
</feature>
<evidence type="ECO:0000256" key="2">
    <source>
        <dbReference type="ARBA" id="ARBA00022692"/>
    </source>
</evidence>
<comment type="subcellular location">
    <subcellularLocation>
        <location evidence="1">Membrane</location>
        <topology evidence="1">Multi-pass membrane protein</topology>
    </subcellularLocation>
</comment>
<dbReference type="PANTHER" id="PTHR23501">
    <property type="entry name" value="MAJOR FACILITATOR SUPERFAMILY"/>
    <property type="match status" value="1"/>
</dbReference>
<accession>A0A084AY32</accession>
<name>A0A084AY32_STACB</name>
<dbReference type="Gene3D" id="1.20.1250.20">
    <property type="entry name" value="MFS general substrate transporter like domains"/>
    <property type="match status" value="1"/>
</dbReference>
<dbReference type="PANTHER" id="PTHR23501:SF6">
    <property type="entry name" value="MULTIDRUG TRANSPORTER, PUTATIVE (AFU_ORTHOLOGUE AFUA_3G14560)-RELATED"/>
    <property type="match status" value="1"/>
</dbReference>
<gene>
    <name evidence="7" type="ORF">S7711_03428</name>
</gene>
<dbReference type="SUPFAM" id="SSF103473">
    <property type="entry name" value="MFS general substrate transporter"/>
    <property type="match status" value="1"/>
</dbReference>
<feature type="transmembrane region" description="Helical" evidence="5">
    <location>
        <begin position="136"/>
        <end position="158"/>
    </location>
</feature>
<feature type="transmembrane region" description="Helical" evidence="5">
    <location>
        <begin position="111"/>
        <end position="130"/>
    </location>
</feature>
<dbReference type="InterPro" id="IPR011701">
    <property type="entry name" value="MFS"/>
</dbReference>
<dbReference type="InterPro" id="IPR036259">
    <property type="entry name" value="MFS_trans_sf"/>
</dbReference>
<evidence type="ECO:0000313" key="8">
    <source>
        <dbReference type="Proteomes" id="UP000028045"/>
    </source>
</evidence>
<feature type="transmembrane region" description="Helical" evidence="5">
    <location>
        <begin position="41"/>
        <end position="61"/>
    </location>
</feature>
<dbReference type="AlphaFoldDB" id="A0A084AY32"/>
<feature type="transmembrane region" description="Helical" evidence="5">
    <location>
        <begin position="439"/>
        <end position="456"/>
    </location>
</feature>
<dbReference type="InterPro" id="IPR020846">
    <property type="entry name" value="MFS_dom"/>
</dbReference>
<feature type="transmembrane region" description="Helical" evidence="5">
    <location>
        <begin position="313"/>
        <end position="331"/>
    </location>
</feature>
<dbReference type="HOGENOM" id="CLU_000960_22_3_1"/>
<feature type="transmembrane region" description="Helical" evidence="5">
    <location>
        <begin position="170"/>
        <end position="195"/>
    </location>
</feature>
<proteinExistence type="predicted"/>
<evidence type="ECO:0000313" key="7">
    <source>
        <dbReference type="EMBL" id="KEY70211.1"/>
    </source>
</evidence>
<reference evidence="7 8" key="1">
    <citation type="journal article" date="2014" name="BMC Genomics">
        <title>Comparative genome sequencing reveals chemotype-specific gene clusters in the toxigenic black mold Stachybotrys.</title>
        <authorList>
            <person name="Semeiks J."/>
            <person name="Borek D."/>
            <person name="Otwinowski Z."/>
            <person name="Grishin N.V."/>
        </authorList>
    </citation>
    <scope>NUCLEOTIDE SEQUENCE [LARGE SCALE GENOMIC DNA]</scope>
    <source>
        <strain evidence="8">CBS 109288 / IBT 7711</strain>
    </source>
</reference>
<keyword evidence="8" id="KW-1185">Reference proteome</keyword>
<protein>
    <recommendedName>
        <fullName evidence="6">Major facilitator superfamily (MFS) profile domain-containing protein</fullName>
    </recommendedName>
</protein>
<keyword evidence="2 5" id="KW-0812">Transmembrane</keyword>
<dbReference type="PROSITE" id="PS50850">
    <property type="entry name" value="MFS"/>
    <property type="match status" value="1"/>
</dbReference>
<keyword evidence="4 5" id="KW-0472">Membrane</keyword>
<feature type="transmembrane region" description="Helical" evidence="5">
    <location>
        <begin position="367"/>
        <end position="385"/>
    </location>
</feature>
<evidence type="ECO:0000259" key="6">
    <source>
        <dbReference type="PROSITE" id="PS50850"/>
    </source>
</evidence>
<sequence>MTVEAPAHDKPLSEVTPLLVKPKCDDDESNEKSAQSAISSLQAVAVGCGIWIMILLQSSNISGMTMIQGSIAEDFHMHDNPMWLSTSFIIPVSALAPFISRLAATFSPRAVITPMVTCVAAGSLISGLSTSLNTFLIGRVISGIGYAGVLPLSVVFIIEFTTGKSRGIFVGMFNTGATIGVSVGAALFGALLPMIGWRPLFWIQAPLILFSGVGTYRSLPTDEEPGAETTRQKARRVDYLGAILLTTTIVLFLYGLAGEIKRVPLLQSLISLIAFLVVERFFAAEPIIPLNVLLSKDVMLICFSQLGFMSTRWLVIFYAPIFMLAVGGAAPATAGTIIIPTNLGFAIGGISIGCLHVRRSGSFWRPSVVAITGFSITVFLLAAISKTQVSVSAFVIVVFANGFATGATLNYTLAHLLYCTPDRNSQYVATSLVSTFRSFAGSFGATIGGGAFYSLLGTGLREGFLEVDGGLELSPSREKLIARLLTSPALVFNSGLNPQDQEVAAEGYAEAIKGLWQVAALLTVFVLIMQALTSRDRISKVSVEVVHQEQEQE</sequence>
<evidence type="ECO:0000256" key="5">
    <source>
        <dbReference type="SAM" id="Phobius"/>
    </source>
</evidence>
<feature type="transmembrane region" description="Helical" evidence="5">
    <location>
        <begin position="239"/>
        <end position="257"/>
    </location>
</feature>
<feature type="transmembrane region" description="Helical" evidence="5">
    <location>
        <begin position="337"/>
        <end position="355"/>
    </location>
</feature>
<dbReference type="Proteomes" id="UP000028045">
    <property type="component" value="Unassembled WGS sequence"/>
</dbReference>
<feature type="transmembrane region" description="Helical" evidence="5">
    <location>
        <begin position="514"/>
        <end position="532"/>
    </location>
</feature>
<dbReference type="Pfam" id="PF07690">
    <property type="entry name" value="MFS_1"/>
    <property type="match status" value="1"/>
</dbReference>
<feature type="transmembrane region" description="Helical" evidence="5">
    <location>
        <begin position="81"/>
        <end position="99"/>
    </location>
</feature>
<evidence type="ECO:0000256" key="4">
    <source>
        <dbReference type="ARBA" id="ARBA00023136"/>
    </source>
</evidence>
<feature type="transmembrane region" description="Helical" evidence="5">
    <location>
        <begin position="269"/>
        <end position="293"/>
    </location>
</feature>
<keyword evidence="3 5" id="KW-1133">Transmembrane helix</keyword>
<evidence type="ECO:0000256" key="3">
    <source>
        <dbReference type="ARBA" id="ARBA00022989"/>
    </source>
</evidence>
<feature type="transmembrane region" description="Helical" evidence="5">
    <location>
        <begin position="391"/>
        <end position="418"/>
    </location>
</feature>
<organism evidence="7 8">
    <name type="scientific">Stachybotrys chartarum (strain CBS 109288 / IBT 7711)</name>
    <name type="common">Toxic black mold</name>
    <name type="synonym">Stilbospora chartarum</name>
    <dbReference type="NCBI Taxonomy" id="1280523"/>
    <lineage>
        <taxon>Eukaryota</taxon>
        <taxon>Fungi</taxon>
        <taxon>Dikarya</taxon>
        <taxon>Ascomycota</taxon>
        <taxon>Pezizomycotina</taxon>
        <taxon>Sordariomycetes</taxon>
        <taxon>Hypocreomycetidae</taxon>
        <taxon>Hypocreales</taxon>
        <taxon>Stachybotryaceae</taxon>
        <taxon>Stachybotrys</taxon>
    </lineage>
</organism>
<dbReference type="GO" id="GO:0000329">
    <property type="term" value="C:fungal-type vacuole membrane"/>
    <property type="evidence" value="ECO:0007669"/>
    <property type="project" value="TreeGrafter"/>
</dbReference>
<dbReference type="EMBL" id="KL648458">
    <property type="protein sequence ID" value="KEY70211.1"/>
    <property type="molecule type" value="Genomic_DNA"/>
</dbReference>
<feature type="transmembrane region" description="Helical" evidence="5">
    <location>
        <begin position="201"/>
        <end position="219"/>
    </location>
</feature>
<evidence type="ECO:0000256" key="1">
    <source>
        <dbReference type="ARBA" id="ARBA00004141"/>
    </source>
</evidence>
<dbReference type="OrthoDB" id="4160219at2759"/>